<evidence type="ECO:0000313" key="2">
    <source>
        <dbReference type="EMBL" id="MFD0796731.1"/>
    </source>
</evidence>
<accession>A0ABW3B1I2</accession>
<sequence length="48" mass="5298">MKRLILSLLLTMGFIALSSCDYDDSNDIDFITPNDSTATGMVETELPE</sequence>
<protein>
    <recommendedName>
        <fullName evidence="4">Secreted protein</fullName>
    </recommendedName>
</protein>
<dbReference type="RefSeq" id="WP_379932637.1">
    <property type="nucleotide sequence ID" value="NZ_JBHTHY010000003.1"/>
</dbReference>
<gene>
    <name evidence="2" type="ORF">ACFQZJ_04610</name>
</gene>
<evidence type="ECO:0008006" key="4">
    <source>
        <dbReference type="Google" id="ProtNLM"/>
    </source>
</evidence>
<keyword evidence="3" id="KW-1185">Reference proteome</keyword>
<name>A0ABW3B1I2_9FLAO</name>
<dbReference type="EMBL" id="JBHTHY010000003">
    <property type="protein sequence ID" value="MFD0796731.1"/>
    <property type="molecule type" value="Genomic_DNA"/>
</dbReference>
<dbReference type="PROSITE" id="PS51257">
    <property type="entry name" value="PROKAR_LIPOPROTEIN"/>
    <property type="match status" value="1"/>
</dbReference>
<dbReference type="Proteomes" id="UP001597012">
    <property type="component" value="Unassembled WGS sequence"/>
</dbReference>
<evidence type="ECO:0000256" key="1">
    <source>
        <dbReference type="SAM" id="SignalP"/>
    </source>
</evidence>
<feature type="signal peptide" evidence="1">
    <location>
        <begin position="1"/>
        <end position="21"/>
    </location>
</feature>
<reference evidence="3" key="1">
    <citation type="journal article" date="2019" name="Int. J. Syst. Evol. Microbiol.">
        <title>The Global Catalogue of Microorganisms (GCM) 10K type strain sequencing project: providing services to taxonomists for standard genome sequencing and annotation.</title>
        <authorList>
            <consortium name="The Broad Institute Genomics Platform"/>
            <consortium name="The Broad Institute Genome Sequencing Center for Infectious Disease"/>
            <person name="Wu L."/>
            <person name="Ma J."/>
        </authorList>
    </citation>
    <scope>NUCLEOTIDE SEQUENCE [LARGE SCALE GENOMIC DNA]</scope>
    <source>
        <strain evidence="3">CCUG 61948</strain>
    </source>
</reference>
<proteinExistence type="predicted"/>
<keyword evidence="1" id="KW-0732">Signal</keyword>
<feature type="chain" id="PRO_5045811240" description="Secreted protein" evidence="1">
    <location>
        <begin position="22"/>
        <end position="48"/>
    </location>
</feature>
<comment type="caution">
    <text evidence="2">The sequence shown here is derived from an EMBL/GenBank/DDBJ whole genome shotgun (WGS) entry which is preliminary data.</text>
</comment>
<evidence type="ECO:0000313" key="3">
    <source>
        <dbReference type="Proteomes" id="UP001597012"/>
    </source>
</evidence>
<organism evidence="2 3">
    <name type="scientific">Maribacter chungangensis</name>
    <dbReference type="NCBI Taxonomy" id="1069117"/>
    <lineage>
        <taxon>Bacteria</taxon>
        <taxon>Pseudomonadati</taxon>
        <taxon>Bacteroidota</taxon>
        <taxon>Flavobacteriia</taxon>
        <taxon>Flavobacteriales</taxon>
        <taxon>Flavobacteriaceae</taxon>
        <taxon>Maribacter</taxon>
    </lineage>
</organism>